<name>A0A371DDI7_9APHY</name>
<reference evidence="1 2" key="1">
    <citation type="journal article" date="2018" name="Biotechnol. Biofuels">
        <title>Integrative visual omics of the white-rot fungus Polyporus brumalis exposes the biotechnological potential of its oxidative enzymes for delignifying raw plant biomass.</title>
        <authorList>
            <person name="Miyauchi S."/>
            <person name="Rancon A."/>
            <person name="Drula E."/>
            <person name="Hage H."/>
            <person name="Chaduli D."/>
            <person name="Favel A."/>
            <person name="Grisel S."/>
            <person name="Henrissat B."/>
            <person name="Herpoel-Gimbert I."/>
            <person name="Ruiz-Duenas F.J."/>
            <person name="Chevret D."/>
            <person name="Hainaut M."/>
            <person name="Lin J."/>
            <person name="Wang M."/>
            <person name="Pangilinan J."/>
            <person name="Lipzen A."/>
            <person name="Lesage-Meessen L."/>
            <person name="Navarro D."/>
            <person name="Riley R."/>
            <person name="Grigoriev I.V."/>
            <person name="Zhou S."/>
            <person name="Raouche S."/>
            <person name="Rosso M.N."/>
        </authorList>
    </citation>
    <scope>NUCLEOTIDE SEQUENCE [LARGE SCALE GENOMIC DNA]</scope>
    <source>
        <strain evidence="1 2">BRFM 1820</strain>
    </source>
</reference>
<sequence length="115" mass="12887">MSGHHALCSQGRPVTSARDSYEHAACWIRHTSPLGSKDSNLSDSYVSCRSKRLRYILGRYIRTLLTLEEYMSLHDRSPPSKATPVVVMHSITATDFYTSYCGRRSVSATSISPYP</sequence>
<proteinExistence type="predicted"/>
<gene>
    <name evidence="1" type="ORF">OH76DRAFT_459072</name>
</gene>
<evidence type="ECO:0000313" key="2">
    <source>
        <dbReference type="Proteomes" id="UP000256964"/>
    </source>
</evidence>
<keyword evidence="2" id="KW-1185">Reference proteome</keyword>
<protein>
    <submittedName>
        <fullName evidence="1">Uncharacterized protein</fullName>
    </submittedName>
</protein>
<dbReference type="Proteomes" id="UP000256964">
    <property type="component" value="Unassembled WGS sequence"/>
</dbReference>
<dbReference type="AlphaFoldDB" id="A0A371DDI7"/>
<organism evidence="1 2">
    <name type="scientific">Lentinus brumalis</name>
    <dbReference type="NCBI Taxonomy" id="2498619"/>
    <lineage>
        <taxon>Eukaryota</taxon>
        <taxon>Fungi</taxon>
        <taxon>Dikarya</taxon>
        <taxon>Basidiomycota</taxon>
        <taxon>Agaricomycotina</taxon>
        <taxon>Agaricomycetes</taxon>
        <taxon>Polyporales</taxon>
        <taxon>Polyporaceae</taxon>
        <taxon>Lentinus</taxon>
    </lineage>
</organism>
<evidence type="ECO:0000313" key="1">
    <source>
        <dbReference type="EMBL" id="RDX50583.1"/>
    </source>
</evidence>
<accession>A0A371DDI7</accession>
<dbReference type="EMBL" id="KZ857399">
    <property type="protein sequence ID" value="RDX50583.1"/>
    <property type="molecule type" value="Genomic_DNA"/>
</dbReference>